<accession>A0A5A9NJB8</accession>
<evidence type="ECO:0000313" key="2">
    <source>
        <dbReference type="EMBL" id="KAA0709860.1"/>
    </source>
</evidence>
<protein>
    <submittedName>
        <fullName evidence="2">Fatty acid-binding protein, liver</fullName>
    </submittedName>
</protein>
<dbReference type="EMBL" id="SOYY01000016">
    <property type="protein sequence ID" value="KAA0709860.1"/>
    <property type="molecule type" value="Genomic_DNA"/>
</dbReference>
<reference evidence="2 3" key="1">
    <citation type="journal article" date="2019" name="Mol. Ecol. Resour.">
        <title>Chromosome-level genome assembly of Triplophysa tibetana, a fish adapted to the harsh high-altitude environment of the Tibetan Plateau.</title>
        <authorList>
            <person name="Yang X."/>
            <person name="Liu H."/>
            <person name="Ma Z."/>
            <person name="Zou Y."/>
            <person name="Zou M."/>
            <person name="Mao Y."/>
            <person name="Li X."/>
            <person name="Wang H."/>
            <person name="Chen T."/>
            <person name="Wang W."/>
            <person name="Yang R."/>
        </authorList>
    </citation>
    <scope>NUCLEOTIDE SEQUENCE [LARGE SCALE GENOMIC DNA]</scope>
    <source>
        <strain evidence="2">TTIB1903HZAU</strain>
        <tissue evidence="2">Muscle</tissue>
    </source>
</reference>
<dbReference type="PANTHER" id="PTHR11955">
    <property type="entry name" value="FATTY ACID BINDING PROTEIN"/>
    <property type="match status" value="1"/>
</dbReference>
<gene>
    <name evidence="2" type="ORF">E1301_Tti023523</name>
</gene>
<dbReference type="GO" id="GO:0008289">
    <property type="term" value="F:lipid binding"/>
    <property type="evidence" value="ECO:0007669"/>
    <property type="project" value="InterPro"/>
</dbReference>
<dbReference type="Gene3D" id="2.40.128.20">
    <property type="match status" value="1"/>
</dbReference>
<dbReference type="PRINTS" id="PR00178">
    <property type="entry name" value="FATTYACIDBP"/>
</dbReference>
<dbReference type="InterPro" id="IPR031259">
    <property type="entry name" value="ILBP"/>
</dbReference>
<organism evidence="2 3">
    <name type="scientific">Triplophysa tibetana</name>
    <dbReference type="NCBI Taxonomy" id="1572043"/>
    <lineage>
        <taxon>Eukaryota</taxon>
        <taxon>Metazoa</taxon>
        <taxon>Chordata</taxon>
        <taxon>Craniata</taxon>
        <taxon>Vertebrata</taxon>
        <taxon>Euteleostomi</taxon>
        <taxon>Actinopterygii</taxon>
        <taxon>Neopterygii</taxon>
        <taxon>Teleostei</taxon>
        <taxon>Ostariophysi</taxon>
        <taxon>Cypriniformes</taxon>
        <taxon>Nemacheilidae</taxon>
        <taxon>Triplophysa</taxon>
    </lineage>
</organism>
<name>A0A5A9NJB8_9TELE</name>
<dbReference type="InterPro" id="IPR000463">
    <property type="entry name" value="Fatty_acid-bd"/>
</dbReference>
<comment type="similarity">
    <text evidence="1">Belongs to the calycin superfamily. Fatty-acid binding protein (FABP) family.</text>
</comment>
<comment type="caution">
    <text evidence="2">The sequence shown here is derived from an EMBL/GenBank/DDBJ whole genome shotgun (WGS) entry which is preliminary data.</text>
</comment>
<sequence>MAVDYSGTWKLYEQENAEEFLRAISVPVLLFKMINEVKPVTTIHQNGNEFSICVKAAVRSHTNSFSIGTETLFNTIDGKQIKATAQLMDGKIVIETGKFTHVREIEGEDMIETITFGSAKLIRRSRRI</sequence>
<evidence type="ECO:0000256" key="1">
    <source>
        <dbReference type="ARBA" id="ARBA00008390"/>
    </source>
</evidence>
<dbReference type="SUPFAM" id="SSF50814">
    <property type="entry name" value="Lipocalins"/>
    <property type="match status" value="1"/>
</dbReference>
<dbReference type="Pfam" id="PF14651">
    <property type="entry name" value="Lipocalin_7"/>
    <property type="match status" value="1"/>
</dbReference>
<dbReference type="Proteomes" id="UP000324632">
    <property type="component" value="Chromosome 16"/>
</dbReference>
<dbReference type="AlphaFoldDB" id="A0A5A9NJB8"/>
<evidence type="ECO:0000313" key="3">
    <source>
        <dbReference type="Proteomes" id="UP000324632"/>
    </source>
</evidence>
<keyword evidence="3" id="KW-1185">Reference proteome</keyword>
<dbReference type="InterPro" id="IPR012674">
    <property type="entry name" value="Calycin"/>
</dbReference>
<proteinExistence type="inferred from homology"/>